<name>A0A9W8B587_9FUNG</name>
<protein>
    <recommendedName>
        <fullName evidence="3">Monopolin complex subunit Csm1/Pcs1 C-terminal domain-containing protein</fullName>
    </recommendedName>
</protein>
<dbReference type="GO" id="GO:0034506">
    <property type="term" value="C:chromosome, centromeric core domain"/>
    <property type="evidence" value="ECO:0007669"/>
    <property type="project" value="TreeGrafter"/>
</dbReference>
<dbReference type="InterPro" id="IPR038608">
    <property type="entry name" value="Csm1/Pcs1_C_sf"/>
</dbReference>
<dbReference type="AlphaFoldDB" id="A0A9W8B587"/>
<dbReference type="CDD" id="cd23787">
    <property type="entry name" value="RWD_CSM1"/>
    <property type="match status" value="1"/>
</dbReference>
<dbReference type="GO" id="GO:0072686">
    <property type="term" value="C:mitotic spindle"/>
    <property type="evidence" value="ECO:0007669"/>
    <property type="project" value="TreeGrafter"/>
</dbReference>
<feature type="compositionally biased region" description="Low complexity" evidence="2">
    <location>
        <begin position="350"/>
        <end position="360"/>
    </location>
</feature>
<gene>
    <name evidence="4" type="ORF">H4R34_000995</name>
</gene>
<feature type="coiled-coil region" evidence="1">
    <location>
        <begin position="364"/>
        <end position="460"/>
    </location>
</feature>
<dbReference type="InterPro" id="IPR020981">
    <property type="entry name" value="Csm1/Pcs1_C"/>
</dbReference>
<keyword evidence="5" id="KW-1185">Reference proteome</keyword>
<proteinExistence type="predicted"/>
<feature type="region of interest" description="Disordered" evidence="2">
    <location>
        <begin position="236"/>
        <end position="256"/>
    </location>
</feature>
<feature type="compositionally biased region" description="Low complexity" evidence="2">
    <location>
        <begin position="587"/>
        <end position="599"/>
    </location>
</feature>
<dbReference type="PANTHER" id="PTHR28006:SF1">
    <property type="entry name" value="MONOPOLIN COMPLEX SUBUNIT CSM1"/>
    <property type="match status" value="1"/>
</dbReference>
<dbReference type="Gene3D" id="3.90.1150.80">
    <property type="match status" value="1"/>
</dbReference>
<dbReference type="GO" id="GO:0005730">
    <property type="term" value="C:nucleolus"/>
    <property type="evidence" value="ECO:0007669"/>
    <property type="project" value="TreeGrafter"/>
</dbReference>
<feature type="region of interest" description="Disordered" evidence="2">
    <location>
        <begin position="211"/>
        <end position="230"/>
    </location>
</feature>
<feature type="region of interest" description="Disordered" evidence="2">
    <location>
        <begin position="296"/>
        <end position="360"/>
    </location>
</feature>
<sequence length="608" mass="65630">MPRPKRKQPPQWDDVFLEAETPKPRKTKRIATAKSRQAVKSAEPAAPKTPEPRKARGNLVDEVDELAAPPTVKKPPARKASTTRPKASTVPAAKSDSVSTAPRRRGRQPKKAPPKPAAASPPPADSVLASNNEAAGKASTEFSSDERSPSARPTAVTRGRGRGRSQSRGTSRSTQSTRAVKVRTTKSRSKTPAEDSESMFAEVSVTIDPLLRRSSPIPSPPLSPLPAHSPLASATLATSVSDTSTSITTVQRSPKATRLKAVATPARRTRASLAALTKNVETPVTVKRTRFARMPTSGIPLHSADEGVAVEASASDDEQPKELADSPQTPTRLKARPTTKVPHCNGHGNSSQSSPQTASSLEALHQAHQRIAELEKKYDNLRTLRVTEAERVLTMYKQSAEERFNHAETLLIQLQDERDVLAHQVTTLQADLATQAASQASASQEATEALVAKVQQLEAELCCTKSRMEDLETHRRLSQTHADYTLREKLKLYETLTGLSIEDVTTAEEGVQFQCAQTGKAGLLKYTLTIFDDDPESIQYDAVPAELSDAKAGQLATALPDYLLDTICFQQDVAPMFFTRTVNVLQNSSGSPGPSNSSSDALKPCTDE</sequence>
<feature type="region of interest" description="Disordered" evidence="2">
    <location>
        <begin position="587"/>
        <end position="608"/>
    </location>
</feature>
<accession>A0A9W8B587</accession>
<feature type="compositionally biased region" description="Low complexity" evidence="2">
    <location>
        <begin position="236"/>
        <end position="250"/>
    </location>
</feature>
<organism evidence="4 5">
    <name type="scientific">Dimargaris verticillata</name>
    <dbReference type="NCBI Taxonomy" id="2761393"/>
    <lineage>
        <taxon>Eukaryota</taxon>
        <taxon>Fungi</taxon>
        <taxon>Fungi incertae sedis</taxon>
        <taxon>Zoopagomycota</taxon>
        <taxon>Kickxellomycotina</taxon>
        <taxon>Dimargaritomycetes</taxon>
        <taxon>Dimargaritales</taxon>
        <taxon>Dimargaritaceae</taxon>
        <taxon>Dimargaris</taxon>
    </lineage>
</organism>
<evidence type="ECO:0000313" key="5">
    <source>
        <dbReference type="Proteomes" id="UP001151582"/>
    </source>
</evidence>
<evidence type="ECO:0000313" key="4">
    <source>
        <dbReference type="EMBL" id="KAJ1983895.1"/>
    </source>
</evidence>
<evidence type="ECO:0000256" key="2">
    <source>
        <dbReference type="SAM" id="MobiDB-lite"/>
    </source>
</evidence>
<dbReference type="OrthoDB" id="2431049at2759"/>
<feature type="domain" description="Monopolin complex subunit Csm1/Pcs1 C-terminal" evidence="3">
    <location>
        <begin position="489"/>
        <end position="571"/>
    </location>
</feature>
<feature type="compositionally biased region" description="Pro residues" evidence="2">
    <location>
        <begin position="114"/>
        <end position="124"/>
    </location>
</feature>
<keyword evidence="1" id="KW-0175">Coiled coil</keyword>
<dbReference type="GO" id="GO:0033551">
    <property type="term" value="C:monopolin complex"/>
    <property type="evidence" value="ECO:0007669"/>
    <property type="project" value="InterPro"/>
</dbReference>
<dbReference type="GO" id="GO:0051315">
    <property type="term" value="P:attachment of mitotic spindle microtubules to kinetochore"/>
    <property type="evidence" value="ECO:0007669"/>
    <property type="project" value="TreeGrafter"/>
</dbReference>
<feature type="compositionally biased region" description="Basic residues" evidence="2">
    <location>
        <begin position="180"/>
        <end position="189"/>
    </location>
</feature>
<evidence type="ECO:0000256" key="1">
    <source>
        <dbReference type="SAM" id="Coils"/>
    </source>
</evidence>
<dbReference type="InterPro" id="IPR040349">
    <property type="entry name" value="Csm1/Pcs1"/>
</dbReference>
<dbReference type="Proteomes" id="UP001151582">
    <property type="component" value="Unassembled WGS sequence"/>
</dbReference>
<dbReference type="GO" id="GO:1990644">
    <property type="term" value="F:microtubule site clamp"/>
    <property type="evidence" value="ECO:0007669"/>
    <property type="project" value="TreeGrafter"/>
</dbReference>
<dbReference type="Pfam" id="PF12539">
    <property type="entry name" value="Csm1"/>
    <property type="match status" value="1"/>
</dbReference>
<feature type="compositionally biased region" description="Low complexity" evidence="2">
    <location>
        <begin position="166"/>
        <end position="178"/>
    </location>
</feature>
<dbReference type="EMBL" id="JANBQB010000037">
    <property type="protein sequence ID" value="KAJ1983895.1"/>
    <property type="molecule type" value="Genomic_DNA"/>
</dbReference>
<reference evidence="4" key="1">
    <citation type="submission" date="2022-07" db="EMBL/GenBank/DDBJ databases">
        <title>Phylogenomic reconstructions and comparative analyses of Kickxellomycotina fungi.</title>
        <authorList>
            <person name="Reynolds N.K."/>
            <person name="Stajich J.E."/>
            <person name="Barry K."/>
            <person name="Grigoriev I.V."/>
            <person name="Crous P."/>
            <person name="Smith M.E."/>
        </authorList>
    </citation>
    <scope>NUCLEOTIDE SEQUENCE</scope>
    <source>
        <strain evidence="4">RSA 567</strain>
    </source>
</reference>
<evidence type="ECO:0000259" key="3">
    <source>
        <dbReference type="Pfam" id="PF12539"/>
    </source>
</evidence>
<feature type="compositionally biased region" description="Basic residues" evidence="2">
    <location>
        <begin position="102"/>
        <end position="113"/>
    </location>
</feature>
<feature type="region of interest" description="Disordered" evidence="2">
    <location>
        <begin position="1"/>
        <end position="201"/>
    </location>
</feature>
<dbReference type="GO" id="GO:0045144">
    <property type="term" value="P:meiotic sister chromatid segregation"/>
    <property type="evidence" value="ECO:0007669"/>
    <property type="project" value="TreeGrafter"/>
</dbReference>
<dbReference type="PANTHER" id="PTHR28006">
    <property type="entry name" value="MONOPOLIN COMPLEX SUBUNIT CSM1"/>
    <property type="match status" value="1"/>
</dbReference>
<comment type="caution">
    <text evidence="4">The sequence shown here is derived from an EMBL/GenBank/DDBJ whole genome shotgun (WGS) entry which is preliminary data.</text>
</comment>